<sequence>MMNARSSVLACLLLGVVAVAEARVLLADIGLTLSSDEATDLIEEKRRAGQHNPSAIDHDKWELLDGDMPNGIRPSASGRCPYGYHIMGQDSESGTPRITDRSRYWCKRTDKIHTIPEGYQNQDSMDPEGTQKAKEVTGVTLDNGEADTNFKSVNAKDLAEADDANARSEADDVADLGAAKTAEVLGEADVEFELAKNEDPNHATLKK</sequence>
<gene>
    <name evidence="2" type="ORF">POBO1169_LOCUS9204</name>
</gene>
<name>A0A7S0WI98_9CHLO</name>
<accession>A0A7S0WI98</accession>
<dbReference type="EMBL" id="HBFA01018071">
    <property type="protein sequence ID" value="CAD8667751.1"/>
    <property type="molecule type" value="Transcribed_RNA"/>
</dbReference>
<proteinExistence type="predicted"/>
<dbReference type="AlphaFoldDB" id="A0A7S0WI98"/>
<organism evidence="2">
    <name type="scientific">Pyramimonas obovata</name>
    <dbReference type="NCBI Taxonomy" id="1411642"/>
    <lineage>
        <taxon>Eukaryota</taxon>
        <taxon>Viridiplantae</taxon>
        <taxon>Chlorophyta</taxon>
        <taxon>Pyramimonadophyceae</taxon>
        <taxon>Pyramimonadales</taxon>
        <taxon>Pyramimonadaceae</taxon>
        <taxon>Pyramimonas</taxon>
        <taxon>Pyramimonas incertae sedis</taxon>
    </lineage>
</organism>
<evidence type="ECO:0000313" key="2">
    <source>
        <dbReference type="EMBL" id="CAD8667751.1"/>
    </source>
</evidence>
<evidence type="ECO:0000256" key="1">
    <source>
        <dbReference type="SAM" id="SignalP"/>
    </source>
</evidence>
<protein>
    <submittedName>
        <fullName evidence="2">Uncharacterized protein</fullName>
    </submittedName>
</protein>
<keyword evidence="1" id="KW-0732">Signal</keyword>
<feature type="signal peptide" evidence="1">
    <location>
        <begin position="1"/>
        <end position="22"/>
    </location>
</feature>
<feature type="chain" id="PRO_5031120440" evidence="1">
    <location>
        <begin position="23"/>
        <end position="207"/>
    </location>
</feature>
<reference evidence="2" key="1">
    <citation type="submission" date="2021-01" db="EMBL/GenBank/DDBJ databases">
        <authorList>
            <person name="Corre E."/>
            <person name="Pelletier E."/>
            <person name="Niang G."/>
            <person name="Scheremetjew M."/>
            <person name="Finn R."/>
            <person name="Kale V."/>
            <person name="Holt S."/>
            <person name="Cochrane G."/>
            <person name="Meng A."/>
            <person name="Brown T."/>
            <person name="Cohen L."/>
        </authorList>
    </citation>
    <scope>NUCLEOTIDE SEQUENCE</scope>
    <source>
        <strain evidence="2">CCMP722</strain>
    </source>
</reference>